<feature type="region of interest" description="Disordered" evidence="1">
    <location>
        <begin position="1"/>
        <end position="72"/>
    </location>
</feature>
<keyword evidence="3" id="KW-1185">Reference proteome</keyword>
<gene>
    <name evidence="2" type="ORF">BJX67DRAFT_382020</name>
</gene>
<dbReference type="RefSeq" id="XP_070885184.1">
    <property type="nucleotide sequence ID" value="XM_071033137.1"/>
</dbReference>
<evidence type="ECO:0000256" key="1">
    <source>
        <dbReference type="SAM" id="MobiDB-lite"/>
    </source>
</evidence>
<sequence>MPKPKAKLARTAKSQKPSPSPRLKRKRAVKMESPNAGRGQKRAADQVGEKTPVGEPPVEDELPDPSSPDMEDNKQLLTMHRTCRVVRGFYQRSAPLSDKKKKQIIAALKGYCVQEDYDYLVERFMMVVDTNIPALFATMYIVKHMTEKLCTNPLWYLRPSGQEGTLQADLWNAGERFKGANYGLRNLWRMVTCRVANVYRLEGWGRLDLELSQSARDYRASLIRPMITEVLSSEIMQLFLREPEKINPGD</sequence>
<evidence type="ECO:0000313" key="2">
    <source>
        <dbReference type="EMBL" id="KAL2866205.1"/>
    </source>
</evidence>
<protein>
    <submittedName>
        <fullName evidence="2">Uncharacterized protein</fullName>
    </submittedName>
</protein>
<accession>A0ABR4LNU6</accession>
<name>A0ABR4LNU6_9EURO</name>
<reference evidence="2 3" key="1">
    <citation type="submission" date="2024-07" db="EMBL/GenBank/DDBJ databases">
        <title>Section-level genome sequencing and comparative genomics of Aspergillus sections Usti and Cavernicolus.</title>
        <authorList>
            <consortium name="Lawrence Berkeley National Laboratory"/>
            <person name="Nybo J.L."/>
            <person name="Vesth T.C."/>
            <person name="Theobald S."/>
            <person name="Frisvad J.C."/>
            <person name="Larsen T.O."/>
            <person name="Kjaerboelling I."/>
            <person name="Rothschild-Mancinelli K."/>
            <person name="Lyhne E.K."/>
            <person name="Kogle M.E."/>
            <person name="Barry K."/>
            <person name="Clum A."/>
            <person name="Na H."/>
            <person name="Ledsgaard L."/>
            <person name="Lin J."/>
            <person name="Lipzen A."/>
            <person name="Kuo A."/>
            <person name="Riley R."/>
            <person name="Mondo S."/>
            <person name="Labutti K."/>
            <person name="Haridas S."/>
            <person name="Pangalinan J."/>
            <person name="Salamov A.A."/>
            <person name="Simmons B.A."/>
            <person name="Magnuson J.K."/>
            <person name="Chen J."/>
            <person name="Drula E."/>
            <person name="Henrissat B."/>
            <person name="Wiebenga A."/>
            <person name="Lubbers R.J."/>
            <person name="Gomes A.C."/>
            <person name="Macurrencykelacurrency M.R."/>
            <person name="Stajich J."/>
            <person name="Grigoriev I.V."/>
            <person name="Mortensen U.H."/>
            <person name="De Vries R.P."/>
            <person name="Baker S.E."/>
            <person name="Andersen M.R."/>
        </authorList>
    </citation>
    <scope>NUCLEOTIDE SEQUENCE [LARGE SCALE GENOMIC DNA]</scope>
    <source>
        <strain evidence="2 3">CBS 449.75</strain>
    </source>
</reference>
<proteinExistence type="predicted"/>
<organism evidence="2 3">
    <name type="scientific">Aspergillus lucknowensis</name>
    <dbReference type="NCBI Taxonomy" id="176173"/>
    <lineage>
        <taxon>Eukaryota</taxon>
        <taxon>Fungi</taxon>
        <taxon>Dikarya</taxon>
        <taxon>Ascomycota</taxon>
        <taxon>Pezizomycotina</taxon>
        <taxon>Eurotiomycetes</taxon>
        <taxon>Eurotiomycetidae</taxon>
        <taxon>Eurotiales</taxon>
        <taxon>Aspergillaceae</taxon>
        <taxon>Aspergillus</taxon>
        <taxon>Aspergillus subgen. Nidulantes</taxon>
    </lineage>
</organism>
<feature type="compositionally biased region" description="Basic residues" evidence="1">
    <location>
        <begin position="1"/>
        <end position="10"/>
    </location>
</feature>
<dbReference type="GeneID" id="98148209"/>
<dbReference type="Proteomes" id="UP001610432">
    <property type="component" value="Unassembled WGS sequence"/>
</dbReference>
<comment type="caution">
    <text evidence="2">The sequence shown here is derived from an EMBL/GenBank/DDBJ whole genome shotgun (WGS) entry which is preliminary data.</text>
</comment>
<evidence type="ECO:0000313" key="3">
    <source>
        <dbReference type="Proteomes" id="UP001610432"/>
    </source>
</evidence>
<dbReference type="EMBL" id="JBFXLQ010000026">
    <property type="protein sequence ID" value="KAL2866205.1"/>
    <property type="molecule type" value="Genomic_DNA"/>
</dbReference>